<keyword evidence="1" id="KW-0472">Membrane</keyword>
<evidence type="ECO:0000256" key="1">
    <source>
        <dbReference type="SAM" id="Phobius"/>
    </source>
</evidence>
<sequence>MQNPKITEERMKKVQTYRSWDSIVGCIFVTAMIFVSSEIHQRRIPPSQVAFIDAGKSFPRSLSVSDLTPLMKNRNETPAKLRISSTATDQFH</sequence>
<feature type="transmembrane region" description="Helical" evidence="1">
    <location>
        <begin position="20"/>
        <end position="37"/>
    </location>
</feature>
<keyword evidence="1" id="KW-0812">Transmembrane</keyword>
<reference evidence="2" key="1">
    <citation type="submission" date="2020-12" db="EMBL/GenBank/DDBJ databases">
        <title>WGS assembly of Carya illinoinensis cv. Pawnee.</title>
        <authorList>
            <person name="Platts A."/>
            <person name="Shu S."/>
            <person name="Wright S."/>
            <person name="Barry K."/>
            <person name="Edger P."/>
            <person name="Pires J.C."/>
            <person name="Schmutz J."/>
        </authorList>
    </citation>
    <scope>NUCLEOTIDE SEQUENCE</scope>
    <source>
        <tissue evidence="2">Leaf</tissue>
    </source>
</reference>
<name>A0A8T1NH78_CARIL</name>
<comment type="caution">
    <text evidence="2">The sequence shown here is derived from an EMBL/GenBank/DDBJ whole genome shotgun (WGS) entry which is preliminary data.</text>
</comment>
<evidence type="ECO:0000313" key="2">
    <source>
        <dbReference type="EMBL" id="KAG6629131.1"/>
    </source>
</evidence>
<keyword evidence="1" id="KW-1133">Transmembrane helix</keyword>
<keyword evidence="3" id="KW-1185">Reference proteome</keyword>
<dbReference type="Proteomes" id="UP000811609">
    <property type="component" value="Chromosome 14"/>
</dbReference>
<evidence type="ECO:0000313" key="3">
    <source>
        <dbReference type="Proteomes" id="UP000811609"/>
    </source>
</evidence>
<dbReference type="EMBL" id="CM031822">
    <property type="protein sequence ID" value="KAG6629131.1"/>
    <property type="molecule type" value="Genomic_DNA"/>
</dbReference>
<organism evidence="2 3">
    <name type="scientific">Carya illinoinensis</name>
    <name type="common">Pecan</name>
    <dbReference type="NCBI Taxonomy" id="32201"/>
    <lineage>
        <taxon>Eukaryota</taxon>
        <taxon>Viridiplantae</taxon>
        <taxon>Streptophyta</taxon>
        <taxon>Embryophyta</taxon>
        <taxon>Tracheophyta</taxon>
        <taxon>Spermatophyta</taxon>
        <taxon>Magnoliopsida</taxon>
        <taxon>eudicotyledons</taxon>
        <taxon>Gunneridae</taxon>
        <taxon>Pentapetalae</taxon>
        <taxon>rosids</taxon>
        <taxon>fabids</taxon>
        <taxon>Fagales</taxon>
        <taxon>Juglandaceae</taxon>
        <taxon>Carya</taxon>
    </lineage>
</organism>
<gene>
    <name evidence="2" type="ORF">CIPAW_14G062100</name>
</gene>
<proteinExistence type="predicted"/>
<protein>
    <submittedName>
        <fullName evidence="2">Uncharacterized protein</fullName>
    </submittedName>
</protein>
<accession>A0A8T1NH78</accession>
<dbReference type="AlphaFoldDB" id="A0A8T1NH78"/>